<dbReference type="STRING" id="215637.A0A4P9ZUM1"/>
<reference evidence="4" key="1">
    <citation type="journal article" date="2018" name="Nat. Microbiol.">
        <title>Leveraging single-cell genomics to expand the fungal tree of life.</title>
        <authorList>
            <person name="Ahrendt S.R."/>
            <person name="Quandt C.A."/>
            <person name="Ciobanu D."/>
            <person name="Clum A."/>
            <person name="Salamov A."/>
            <person name="Andreopoulos B."/>
            <person name="Cheng J.F."/>
            <person name="Woyke T."/>
            <person name="Pelin A."/>
            <person name="Henrissat B."/>
            <person name="Reynolds N.K."/>
            <person name="Benny G.L."/>
            <person name="Smith M.E."/>
            <person name="James T.Y."/>
            <person name="Grigoriev I.V."/>
        </authorList>
    </citation>
    <scope>NUCLEOTIDE SEQUENCE [LARGE SCALE GENOMIC DNA]</scope>
    <source>
        <strain evidence="4">RSA 468</strain>
    </source>
</reference>
<evidence type="ECO:0000313" key="4">
    <source>
        <dbReference type="Proteomes" id="UP000268162"/>
    </source>
</evidence>
<dbReference type="PANTHER" id="PTHR10840">
    <property type="entry name" value="PROGRAMMED CELL DEATH PROTEIN 5"/>
    <property type="match status" value="1"/>
</dbReference>
<dbReference type="PANTHER" id="PTHR10840:SF0">
    <property type="entry name" value="PROGRAMMED CELL DEATH PROTEIN 5"/>
    <property type="match status" value="1"/>
</dbReference>
<dbReference type="GO" id="GO:0005634">
    <property type="term" value="C:nucleus"/>
    <property type="evidence" value="ECO:0007669"/>
    <property type="project" value="TreeGrafter"/>
</dbReference>
<sequence>MDDDLQAIRARRLAELQGRQAGASPSAASSGSPLGRQAGGGPGAGGSEEEEAQKRQQMEERRQMMLSQILEGDARERLARIAMVKADKARGVEDMLIRMAQTGQLRGKVNESQLIGLLEQISEKSKKNEPKIVVSTSHSLLFSPPTNRFN</sequence>
<dbReference type="GO" id="GO:0003677">
    <property type="term" value="F:DNA binding"/>
    <property type="evidence" value="ECO:0007669"/>
    <property type="project" value="InterPro"/>
</dbReference>
<organism evidence="3 4">
    <name type="scientific">Dimargaris cristalligena</name>
    <dbReference type="NCBI Taxonomy" id="215637"/>
    <lineage>
        <taxon>Eukaryota</taxon>
        <taxon>Fungi</taxon>
        <taxon>Fungi incertae sedis</taxon>
        <taxon>Zoopagomycota</taxon>
        <taxon>Kickxellomycotina</taxon>
        <taxon>Dimargaritomycetes</taxon>
        <taxon>Dimargaritales</taxon>
        <taxon>Dimargaritaceae</taxon>
        <taxon>Dimargaris</taxon>
    </lineage>
</organism>
<keyword evidence="4" id="KW-1185">Reference proteome</keyword>
<comment type="similarity">
    <text evidence="1">Belongs to the PDCD5 family.</text>
</comment>
<dbReference type="SUPFAM" id="SSF46950">
    <property type="entry name" value="Double-stranded DNA-binding domain"/>
    <property type="match status" value="1"/>
</dbReference>
<dbReference type="GO" id="GO:0005829">
    <property type="term" value="C:cytosol"/>
    <property type="evidence" value="ECO:0007669"/>
    <property type="project" value="TreeGrafter"/>
</dbReference>
<evidence type="ECO:0000313" key="3">
    <source>
        <dbReference type="EMBL" id="RKP37247.1"/>
    </source>
</evidence>
<dbReference type="InterPro" id="IPR002836">
    <property type="entry name" value="PDCD5-like"/>
</dbReference>
<feature type="compositionally biased region" description="Gly residues" evidence="2">
    <location>
        <begin position="37"/>
        <end position="46"/>
    </location>
</feature>
<dbReference type="FunFam" id="1.10.8.140:FF:000006">
    <property type="entry name" value="programmed cell death protein 5-like"/>
    <property type="match status" value="1"/>
</dbReference>
<dbReference type="EMBL" id="ML002519">
    <property type="protein sequence ID" value="RKP37247.1"/>
    <property type="molecule type" value="Genomic_DNA"/>
</dbReference>
<gene>
    <name evidence="3" type="ORF">BJ085DRAFT_15852</name>
</gene>
<dbReference type="Proteomes" id="UP000268162">
    <property type="component" value="Unassembled WGS sequence"/>
</dbReference>
<dbReference type="Gene3D" id="1.10.8.140">
    <property type="entry name" value="PDCD5-like"/>
    <property type="match status" value="1"/>
</dbReference>
<protein>
    <submittedName>
        <fullName evidence="3">PDCD5-related protein</fullName>
    </submittedName>
</protein>
<name>A0A4P9ZUM1_9FUNG</name>
<dbReference type="AlphaFoldDB" id="A0A4P9ZUM1"/>
<evidence type="ECO:0000256" key="2">
    <source>
        <dbReference type="SAM" id="MobiDB-lite"/>
    </source>
</evidence>
<dbReference type="PIRSF" id="PIRSF015730">
    <property type="entry name" value="TFAR19"/>
    <property type="match status" value="1"/>
</dbReference>
<feature type="region of interest" description="Disordered" evidence="2">
    <location>
        <begin position="1"/>
        <end position="62"/>
    </location>
</feature>
<dbReference type="Pfam" id="PF01984">
    <property type="entry name" value="dsDNA_bind"/>
    <property type="match status" value="1"/>
</dbReference>
<dbReference type="InterPro" id="IPR036883">
    <property type="entry name" value="PDCD5-like_sf"/>
</dbReference>
<proteinExistence type="inferred from homology"/>
<accession>A0A4P9ZUM1</accession>
<evidence type="ECO:0000256" key="1">
    <source>
        <dbReference type="ARBA" id="ARBA00010490"/>
    </source>
</evidence>
<feature type="compositionally biased region" description="Basic and acidic residues" evidence="2">
    <location>
        <begin position="52"/>
        <end position="62"/>
    </location>
</feature>
<feature type="compositionally biased region" description="Low complexity" evidence="2">
    <location>
        <begin position="21"/>
        <end position="36"/>
    </location>
</feature>